<evidence type="ECO:0000313" key="1">
    <source>
        <dbReference type="EMBL" id="KAF2206577.1"/>
    </source>
</evidence>
<accession>A0A6A6F2P0</accession>
<proteinExistence type="predicted"/>
<evidence type="ECO:0000313" key="2">
    <source>
        <dbReference type="Proteomes" id="UP000799539"/>
    </source>
</evidence>
<sequence length="136" mass="15295">MVIQSRESDIDPQSSAEQYCRIVEDTEQVLQNVLLSFAASSEVLQTTPPAVWPPIEEIPRFLAAPRKFFSVRMAMDSEFQLQSPSNIRTNVTGHGSNPARKERFPTATCSRISPLPFGLFRADLPITIPKRACEWC</sequence>
<dbReference type="EMBL" id="ML992717">
    <property type="protein sequence ID" value="KAF2206577.1"/>
    <property type="molecule type" value="Genomic_DNA"/>
</dbReference>
<keyword evidence="2" id="KW-1185">Reference proteome</keyword>
<dbReference type="AlphaFoldDB" id="A0A6A6F2P0"/>
<protein>
    <submittedName>
        <fullName evidence="1">Uncharacterized protein</fullName>
    </submittedName>
</protein>
<dbReference type="Proteomes" id="UP000799539">
    <property type="component" value="Unassembled WGS sequence"/>
</dbReference>
<reference evidence="1" key="1">
    <citation type="journal article" date="2020" name="Stud. Mycol.">
        <title>101 Dothideomycetes genomes: a test case for predicting lifestyles and emergence of pathogens.</title>
        <authorList>
            <person name="Haridas S."/>
            <person name="Albert R."/>
            <person name="Binder M."/>
            <person name="Bloem J."/>
            <person name="Labutti K."/>
            <person name="Salamov A."/>
            <person name="Andreopoulos B."/>
            <person name="Baker S."/>
            <person name="Barry K."/>
            <person name="Bills G."/>
            <person name="Bluhm B."/>
            <person name="Cannon C."/>
            <person name="Castanera R."/>
            <person name="Culley D."/>
            <person name="Daum C."/>
            <person name="Ezra D."/>
            <person name="Gonzalez J."/>
            <person name="Henrissat B."/>
            <person name="Kuo A."/>
            <person name="Liang C."/>
            <person name="Lipzen A."/>
            <person name="Lutzoni F."/>
            <person name="Magnuson J."/>
            <person name="Mondo S."/>
            <person name="Nolan M."/>
            <person name="Ohm R."/>
            <person name="Pangilinan J."/>
            <person name="Park H.-J."/>
            <person name="Ramirez L."/>
            <person name="Alfaro M."/>
            <person name="Sun H."/>
            <person name="Tritt A."/>
            <person name="Yoshinaga Y."/>
            <person name="Zwiers L.-H."/>
            <person name="Turgeon B."/>
            <person name="Goodwin S."/>
            <person name="Spatafora J."/>
            <person name="Crous P."/>
            <person name="Grigoriev I."/>
        </authorList>
    </citation>
    <scope>NUCLEOTIDE SEQUENCE</scope>
    <source>
        <strain evidence="1">SCOH1-5</strain>
    </source>
</reference>
<organism evidence="1 2">
    <name type="scientific">Cercospora zeae-maydis SCOH1-5</name>
    <dbReference type="NCBI Taxonomy" id="717836"/>
    <lineage>
        <taxon>Eukaryota</taxon>
        <taxon>Fungi</taxon>
        <taxon>Dikarya</taxon>
        <taxon>Ascomycota</taxon>
        <taxon>Pezizomycotina</taxon>
        <taxon>Dothideomycetes</taxon>
        <taxon>Dothideomycetidae</taxon>
        <taxon>Mycosphaerellales</taxon>
        <taxon>Mycosphaerellaceae</taxon>
        <taxon>Cercospora</taxon>
    </lineage>
</organism>
<name>A0A6A6F2P0_9PEZI</name>
<gene>
    <name evidence="1" type="ORF">CERZMDRAFT_103242</name>
</gene>